<name>A0A4Y7KLI9_PAPSO</name>
<dbReference type="STRING" id="3469.A0A4Y7KLI9"/>
<keyword evidence="1" id="KW-0472">Membrane</keyword>
<dbReference type="InterPro" id="IPR055266">
    <property type="entry name" value="D1/D2"/>
</dbReference>
<dbReference type="GO" id="GO:0009535">
    <property type="term" value="C:chloroplast thylakoid membrane"/>
    <property type="evidence" value="ECO:0007669"/>
    <property type="project" value="TreeGrafter"/>
</dbReference>
<dbReference type="GO" id="GO:0009772">
    <property type="term" value="P:photosynthetic electron transport in photosystem II"/>
    <property type="evidence" value="ECO:0007669"/>
    <property type="project" value="InterPro"/>
</dbReference>
<accession>A0A4Y7KLI9</accession>
<evidence type="ECO:0000256" key="1">
    <source>
        <dbReference type="SAM" id="Phobius"/>
    </source>
</evidence>
<dbReference type="EMBL" id="CM010722">
    <property type="protein sequence ID" value="RZC74213.1"/>
    <property type="molecule type" value="Genomic_DNA"/>
</dbReference>
<feature type="transmembrane region" description="Helical" evidence="1">
    <location>
        <begin position="266"/>
        <end position="290"/>
    </location>
</feature>
<dbReference type="PANTHER" id="PTHR33149">
    <property type="entry name" value="PHOTOSYSTEM II PROTEIN D1"/>
    <property type="match status" value="1"/>
</dbReference>
<proteinExistence type="predicted"/>
<evidence type="ECO:0000313" key="3">
    <source>
        <dbReference type="Proteomes" id="UP000316621"/>
    </source>
</evidence>
<protein>
    <submittedName>
        <fullName evidence="2">Uncharacterized protein</fullName>
    </submittedName>
</protein>
<dbReference type="Proteomes" id="UP000316621">
    <property type="component" value="Chromosome 8"/>
</dbReference>
<dbReference type="SUPFAM" id="SSF81483">
    <property type="entry name" value="Bacterial photosystem II reaction centre, L and M subunits"/>
    <property type="match status" value="1"/>
</dbReference>
<dbReference type="AlphaFoldDB" id="A0A4Y7KLI9"/>
<evidence type="ECO:0000313" key="2">
    <source>
        <dbReference type="EMBL" id="RZC74213.1"/>
    </source>
</evidence>
<sequence length="346" mass="40532">MESMATEDVTLEFSSVPVKVRNEADKTSMVQNSKLDESMKRQIIFQTKEEIREMHRTCYRIPLAIEEKLDEIDLLRCQWRDLADEDERYKEFIDGKKNKIVRQALRQHRDGFEFGTFQKKSDDLCSSEKELNSRMCNLYYRTRCGRNKCAEEKKLCAEIKQLEDTREKVIYKDKIYEECCNFQTEVTWPKFERPAKTFRNKINLEDMDLNKLKRARQVYGARLKYLREKVKSLNNEIRVLQATLITTTKKSKAAEKSFNNSRSLHFFLAAWPVVGIWFIALGISTMAFYLNGFNFNQSAVDSQGRVINTWDDIINRANLGLEVMHERNAHNFPLDLAAVEAPSTNG</sequence>
<dbReference type="InterPro" id="IPR036854">
    <property type="entry name" value="Photo_II_D1/D2_sf"/>
</dbReference>
<dbReference type="Gramene" id="RZC74213">
    <property type="protein sequence ID" value="RZC74213"/>
    <property type="gene ID" value="C5167_049693"/>
</dbReference>
<gene>
    <name evidence="2" type="ORF">C5167_049693</name>
</gene>
<keyword evidence="1" id="KW-1133">Transmembrane helix</keyword>
<dbReference type="GO" id="GO:0009523">
    <property type="term" value="C:photosystem II"/>
    <property type="evidence" value="ECO:0007669"/>
    <property type="project" value="TreeGrafter"/>
</dbReference>
<reference evidence="2 3" key="1">
    <citation type="journal article" date="2018" name="Science">
        <title>The opium poppy genome and morphinan production.</title>
        <authorList>
            <person name="Guo L."/>
            <person name="Winzer T."/>
            <person name="Yang X."/>
            <person name="Li Y."/>
            <person name="Ning Z."/>
            <person name="He Z."/>
            <person name="Teodor R."/>
            <person name="Lu Y."/>
            <person name="Bowser T.A."/>
            <person name="Graham I.A."/>
            <person name="Ye K."/>
        </authorList>
    </citation>
    <scope>NUCLEOTIDE SEQUENCE [LARGE SCALE GENOMIC DNA]</scope>
    <source>
        <strain evidence="3">cv. HN1</strain>
        <tissue evidence="2">Leaves</tissue>
    </source>
</reference>
<organism evidence="2 3">
    <name type="scientific">Papaver somniferum</name>
    <name type="common">Opium poppy</name>
    <dbReference type="NCBI Taxonomy" id="3469"/>
    <lineage>
        <taxon>Eukaryota</taxon>
        <taxon>Viridiplantae</taxon>
        <taxon>Streptophyta</taxon>
        <taxon>Embryophyta</taxon>
        <taxon>Tracheophyta</taxon>
        <taxon>Spermatophyta</taxon>
        <taxon>Magnoliopsida</taxon>
        <taxon>Ranunculales</taxon>
        <taxon>Papaveraceae</taxon>
        <taxon>Papaveroideae</taxon>
        <taxon>Papaver</taxon>
    </lineage>
</organism>
<dbReference type="PANTHER" id="PTHR33149:SF12">
    <property type="entry name" value="PHOTOSYSTEM II D2 PROTEIN"/>
    <property type="match status" value="1"/>
</dbReference>
<keyword evidence="1" id="KW-0812">Transmembrane</keyword>
<keyword evidence="3" id="KW-1185">Reference proteome</keyword>